<evidence type="ECO:0000256" key="2">
    <source>
        <dbReference type="SAM" id="Phobius"/>
    </source>
</evidence>
<feature type="transmembrane region" description="Helical" evidence="2">
    <location>
        <begin position="228"/>
        <end position="247"/>
    </location>
</feature>
<reference evidence="4" key="1">
    <citation type="submission" date="2020-05" db="EMBL/GenBank/DDBJ databases">
        <title>Mycena genomes resolve the evolution of fungal bioluminescence.</title>
        <authorList>
            <person name="Tsai I.J."/>
        </authorList>
    </citation>
    <scope>NUCLEOTIDE SEQUENCE</scope>
    <source>
        <strain evidence="4">171206Taipei</strain>
    </source>
</reference>
<feature type="transmembrane region" description="Helical" evidence="2">
    <location>
        <begin position="150"/>
        <end position="168"/>
    </location>
</feature>
<evidence type="ECO:0000313" key="4">
    <source>
        <dbReference type="EMBL" id="KAF7311957.1"/>
    </source>
</evidence>
<comment type="caution">
    <text evidence="4">The sequence shown here is derived from an EMBL/GenBank/DDBJ whole genome shotgun (WGS) entry which is preliminary data.</text>
</comment>
<dbReference type="PROSITE" id="PS50850">
    <property type="entry name" value="MFS"/>
    <property type="match status" value="1"/>
</dbReference>
<sequence length="419" mass="45284">MTSFPAGMNLWYNTPILVELARAFSVDELGVSRIPTILQAGSLCMWSFFIIPLGDVVHRRPLLLLLMTCSASLTVGLAITDSLIAFEAISFLTALVSVTPQVVTPLVADLAPPNRRATMIALNLSGILLELLLARVLAGTITEFSSYRNVYWMGVGGQYIMLLVLYFITPDMPIKNPDLSYFRVFISMAKFATTEPALIQGCFILFFSSSIFSGFWVTMMFLLAGEPYRYSTLVIGLFGLVGMVGVAMSPLTGRIIDGFVPWFAILVGIMLVISSQLIEAFGALGTDTSGVGAVVVAIIVLDLGVQATQVATTTSIFSIAPEARARLNSLLVVSILLGQVMSTAAGTRLYVKHGHRFSSGMRVVFGGAELLFLLMRGPYVRRWTWLGWEGGAQLKKNADISCAAETPVYGDAKTCPSAK</sequence>
<comment type="subcellular location">
    <subcellularLocation>
        <location evidence="1">Membrane</location>
        <topology evidence="1">Multi-pass membrane protein</topology>
    </subcellularLocation>
</comment>
<feature type="transmembrane region" description="Helical" evidence="2">
    <location>
        <begin position="329"/>
        <end position="351"/>
    </location>
</feature>
<feature type="transmembrane region" description="Helical" evidence="2">
    <location>
        <begin position="120"/>
        <end position="138"/>
    </location>
</feature>
<dbReference type="InterPro" id="IPR036259">
    <property type="entry name" value="MFS_trans_sf"/>
</dbReference>
<keyword evidence="2" id="KW-0812">Transmembrane</keyword>
<dbReference type="Pfam" id="PF07690">
    <property type="entry name" value="MFS_1"/>
    <property type="match status" value="1"/>
</dbReference>
<feature type="transmembrane region" description="Helical" evidence="2">
    <location>
        <begin position="290"/>
        <end position="317"/>
    </location>
</feature>
<accession>A0A8H6WBM2</accession>
<dbReference type="AlphaFoldDB" id="A0A8H6WBM2"/>
<dbReference type="RefSeq" id="XP_037224065.1">
    <property type="nucleotide sequence ID" value="XM_037358970.1"/>
</dbReference>
<name>A0A8H6WBM2_9AGAR</name>
<feature type="transmembrane region" description="Helical" evidence="2">
    <location>
        <begin position="34"/>
        <end position="54"/>
    </location>
</feature>
<proteinExistence type="predicted"/>
<dbReference type="OrthoDB" id="2105912at2759"/>
<dbReference type="EMBL" id="JACAZF010000002">
    <property type="protein sequence ID" value="KAF7311957.1"/>
    <property type="molecule type" value="Genomic_DNA"/>
</dbReference>
<dbReference type="GO" id="GO:0022857">
    <property type="term" value="F:transmembrane transporter activity"/>
    <property type="evidence" value="ECO:0007669"/>
    <property type="project" value="InterPro"/>
</dbReference>
<feature type="transmembrane region" description="Helical" evidence="2">
    <location>
        <begin position="61"/>
        <end position="79"/>
    </location>
</feature>
<keyword evidence="2" id="KW-1133">Transmembrane helix</keyword>
<dbReference type="SUPFAM" id="SSF103473">
    <property type="entry name" value="MFS general substrate transporter"/>
    <property type="match status" value="1"/>
</dbReference>
<organism evidence="4 5">
    <name type="scientific">Mycena indigotica</name>
    <dbReference type="NCBI Taxonomy" id="2126181"/>
    <lineage>
        <taxon>Eukaryota</taxon>
        <taxon>Fungi</taxon>
        <taxon>Dikarya</taxon>
        <taxon>Basidiomycota</taxon>
        <taxon>Agaricomycotina</taxon>
        <taxon>Agaricomycetes</taxon>
        <taxon>Agaricomycetidae</taxon>
        <taxon>Agaricales</taxon>
        <taxon>Marasmiineae</taxon>
        <taxon>Mycenaceae</taxon>
        <taxon>Mycena</taxon>
    </lineage>
</organism>
<dbReference type="PANTHER" id="PTHR42910">
    <property type="entry name" value="TRANSPORTER SCO4007-RELATED"/>
    <property type="match status" value="1"/>
</dbReference>
<feature type="domain" description="Major facilitator superfamily (MFS) profile" evidence="3">
    <location>
        <begin position="1"/>
        <end position="384"/>
    </location>
</feature>
<feature type="transmembrane region" description="Helical" evidence="2">
    <location>
        <begin position="259"/>
        <end position="278"/>
    </location>
</feature>
<dbReference type="InterPro" id="IPR011701">
    <property type="entry name" value="MFS"/>
</dbReference>
<dbReference type="GO" id="GO:0016020">
    <property type="term" value="C:membrane"/>
    <property type="evidence" value="ECO:0007669"/>
    <property type="project" value="UniProtKB-SubCell"/>
</dbReference>
<keyword evidence="2" id="KW-0472">Membrane</keyword>
<dbReference type="InterPro" id="IPR020846">
    <property type="entry name" value="MFS_dom"/>
</dbReference>
<gene>
    <name evidence="4" type="ORF">MIND_00207300</name>
</gene>
<dbReference type="Proteomes" id="UP000636479">
    <property type="component" value="Unassembled WGS sequence"/>
</dbReference>
<dbReference type="PANTHER" id="PTHR42910:SF1">
    <property type="entry name" value="MAJOR FACILITATOR SUPERFAMILY (MFS) PROFILE DOMAIN-CONTAINING PROTEIN"/>
    <property type="match status" value="1"/>
</dbReference>
<dbReference type="GeneID" id="59341486"/>
<evidence type="ECO:0000259" key="3">
    <source>
        <dbReference type="PROSITE" id="PS50850"/>
    </source>
</evidence>
<feature type="transmembrane region" description="Helical" evidence="2">
    <location>
        <begin position="197"/>
        <end position="222"/>
    </location>
</feature>
<dbReference type="Gene3D" id="1.20.1250.20">
    <property type="entry name" value="MFS general substrate transporter like domains"/>
    <property type="match status" value="1"/>
</dbReference>
<evidence type="ECO:0000256" key="1">
    <source>
        <dbReference type="ARBA" id="ARBA00004141"/>
    </source>
</evidence>
<keyword evidence="5" id="KW-1185">Reference proteome</keyword>
<evidence type="ECO:0000313" key="5">
    <source>
        <dbReference type="Proteomes" id="UP000636479"/>
    </source>
</evidence>
<protein>
    <submittedName>
        <fullName evidence="4">MFS general substrate transporter</fullName>
    </submittedName>
</protein>